<sequence length="46" mass="5034">MPRHTVTIEQDEADHVEAQGTRDDAAEDAVGEHCADVDKPEKSSDQ</sequence>
<dbReference type="Proteomes" id="UP000221653">
    <property type="component" value="Unassembled WGS sequence"/>
</dbReference>
<dbReference type="AlphaFoldDB" id="A0A2A9DRT6"/>
<feature type="region of interest" description="Disordered" evidence="1">
    <location>
        <begin position="1"/>
        <end position="46"/>
    </location>
</feature>
<dbReference type="RefSeq" id="WP_211282020.1">
    <property type="nucleotide sequence ID" value="NZ_PDJF01000001.1"/>
</dbReference>
<keyword evidence="3" id="KW-1185">Reference proteome</keyword>
<reference evidence="2 3" key="1">
    <citation type="submission" date="2017-10" db="EMBL/GenBank/DDBJ databases">
        <title>Sequencing the genomes of 1000 actinobacteria strains.</title>
        <authorList>
            <person name="Klenk H.-P."/>
        </authorList>
    </citation>
    <scope>NUCLEOTIDE SEQUENCE [LARGE SCALE GENOMIC DNA]</scope>
    <source>
        <strain evidence="2 3">DSM 20688</strain>
    </source>
</reference>
<dbReference type="EMBL" id="PDJF01000001">
    <property type="protein sequence ID" value="PFG29101.1"/>
    <property type="molecule type" value="Genomic_DNA"/>
</dbReference>
<gene>
    <name evidence="2" type="ORF">ATK06_2235</name>
</gene>
<accession>A0A2A9DRT6</accession>
<comment type="caution">
    <text evidence="2">The sequence shown here is derived from an EMBL/GenBank/DDBJ whole genome shotgun (WGS) entry which is preliminary data.</text>
</comment>
<protein>
    <submittedName>
        <fullName evidence="2">Uncharacterized protein</fullName>
    </submittedName>
</protein>
<evidence type="ECO:0000313" key="3">
    <source>
        <dbReference type="Proteomes" id="UP000221653"/>
    </source>
</evidence>
<feature type="compositionally biased region" description="Basic and acidic residues" evidence="1">
    <location>
        <begin position="13"/>
        <end position="46"/>
    </location>
</feature>
<proteinExistence type="predicted"/>
<evidence type="ECO:0000256" key="1">
    <source>
        <dbReference type="SAM" id="MobiDB-lite"/>
    </source>
</evidence>
<evidence type="ECO:0000313" key="2">
    <source>
        <dbReference type="EMBL" id="PFG29101.1"/>
    </source>
</evidence>
<name>A0A2A9DRT6_9CORY</name>
<organism evidence="2 3">
    <name type="scientific">Corynebacterium renale</name>
    <dbReference type="NCBI Taxonomy" id="1724"/>
    <lineage>
        <taxon>Bacteria</taxon>
        <taxon>Bacillati</taxon>
        <taxon>Actinomycetota</taxon>
        <taxon>Actinomycetes</taxon>
        <taxon>Mycobacteriales</taxon>
        <taxon>Corynebacteriaceae</taxon>
        <taxon>Corynebacterium</taxon>
    </lineage>
</organism>